<gene>
    <name evidence="5" type="ORF">GRI35_07890</name>
</gene>
<evidence type="ECO:0000256" key="3">
    <source>
        <dbReference type="ARBA" id="ARBA00023163"/>
    </source>
</evidence>
<evidence type="ECO:0000256" key="2">
    <source>
        <dbReference type="ARBA" id="ARBA00023125"/>
    </source>
</evidence>
<accession>A0A844Z8L0</accession>
<dbReference type="GO" id="GO:0003700">
    <property type="term" value="F:DNA-binding transcription factor activity"/>
    <property type="evidence" value="ECO:0007669"/>
    <property type="project" value="InterPro"/>
</dbReference>
<feature type="domain" description="HTH marR-type" evidence="4">
    <location>
        <begin position="42"/>
        <end position="143"/>
    </location>
</feature>
<dbReference type="AlphaFoldDB" id="A0A844Z8L0"/>
<dbReference type="Proteomes" id="UP000460290">
    <property type="component" value="Unassembled WGS sequence"/>
</dbReference>
<dbReference type="Gene3D" id="1.10.10.10">
    <property type="entry name" value="Winged helix-like DNA-binding domain superfamily/Winged helix DNA-binding domain"/>
    <property type="match status" value="1"/>
</dbReference>
<dbReference type="RefSeq" id="WP_160613653.1">
    <property type="nucleotide sequence ID" value="NZ_JAUFQM010000001.1"/>
</dbReference>
<evidence type="ECO:0000313" key="5">
    <source>
        <dbReference type="EMBL" id="MXO83283.1"/>
    </source>
</evidence>
<proteinExistence type="predicted"/>
<dbReference type="GO" id="GO:0003677">
    <property type="term" value="F:DNA binding"/>
    <property type="evidence" value="ECO:0007669"/>
    <property type="project" value="UniProtKB-KW"/>
</dbReference>
<dbReference type="GO" id="GO:0006950">
    <property type="term" value="P:response to stress"/>
    <property type="evidence" value="ECO:0007669"/>
    <property type="project" value="TreeGrafter"/>
</dbReference>
<evidence type="ECO:0000256" key="1">
    <source>
        <dbReference type="ARBA" id="ARBA00023015"/>
    </source>
</evidence>
<reference evidence="5 6" key="1">
    <citation type="submission" date="2019-12" db="EMBL/GenBank/DDBJ databases">
        <title>Genomic-based taxomic classification of the family Erythrobacteraceae.</title>
        <authorList>
            <person name="Xu L."/>
        </authorList>
    </citation>
    <scope>NUCLEOTIDE SEQUENCE [LARGE SCALE GENOMIC DNA]</scope>
    <source>
        <strain evidence="5 6">KCTC 42006</strain>
    </source>
</reference>
<dbReference type="PROSITE" id="PS01117">
    <property type="entry name" value="HTH_MARR_1"/>
    <property type="match status" value="1"/>
</dbReference>
<sequence>MSNRITARADETPQDPLAIYGAFALGGRLRRLSDRIDRDAKSIYQKMGVEFEQRWFPVFNCLRSGEAPGVTEISDRLGISHVSVSVTRKSLEAAGLVTSTPDKSDGRRSVLALTSKGRTLAVELGPLFTALDLAAADLNADAGNAITAIERLEKALATKSLSERADQFLKKGKEL</sequence>
<comment type="caution">
    <text evidence="5">The sequence shown here is derived from an EMBL/GenBank/DDBJ whole genome shotgun (WGS) entry which is preliminary data.</text>
</comment>
<dbReference type="PANTHER" id="PTHR33164:SF64">
    <property type="entry name" value="TRANSCRIPTIONAL REGULATOR SLYA"/>
    <property type="match status" value="1"/>
</dbReference>
<evidence type="ECO:0000259" key="4">
    <source>
        <dbReference type="SMART" id="SM00347"/>
    </source>
</evidence>
<evidence type="ECO:0000313" key="6">
    <source>
        <dbReference type="Proteomes" id="UP000460290"/>
    </source>
</evidence>
<keyword evidence="1" id="KW-0805">Transcription regulation</keyword>
<dbReference type="SUPFAM" id="SSF46785">
    <property type="entry name" value="Winged helix' DNA-binding domain"/>
    <property type="match status" value="1"/>
</dbReference>
<dbReference type="PANTHER" id="PTHR33164">
    <property type="entry name" value="TRANSCRIPTIONAL REGULATOR, MARR FAMILY"/>
    <property type="match status" value="1"/>
</dbReference>
<dbReference type="InterPro" id="IPR000835">
    <property type="entry name" value="HTH_MarR-typ"/>
</dbReference>
<dbReference type="EMBL" id="WTYZ01000001">
    <property type="protein sequence ID" value="MXO83283.1"/>
    <property type="molecule type" value="Genomic_DNA"/>
</dbReference>
<dbReference type="InterPro" id="IPR036390">
    <property type="entry name" value="WH_DNA-bd_sf"/>
</dbReference>
<dbReference type="Pfam" id="PF12802">
    <property type="entry name" value="MarR_2"/>
    <property type="match status" value="1"/>
</dbReference>
<keyword evidence="3" id="KW-0804">Transcription</keyword>
<dbReference type="OrthoDB" id="5974674at2"/>
<dbReference type="InterPro" id="IPR023187">
    <property type="entry name" value="Tscrpt_reg_MarR-type_CS"/>
</dbReference>
<dbReference type="SMART" id="SM00347">
    <property type="entry name" value="HTH_MARR"/>
    <property type="match status" value="1"/>
</dbReference>
<keyword evidence="2" id="KW-0238">DNA-binding</keyword>
<dbReference type="InterPro" id="IPR039422">
    <property type="entry name" value="MarR/SlyA-like"/>
</dbReference>
<protein>
    <submittedName>
        <fullName evidence="5">MarR family transcriptional regulator</fullName>
    </submittedName>
</protein>
<organism evidence="5 6">
    <name type="scientific">Pontixanthobacter aestiaquae</name>
    <dbReference type="NCBI Taxonomy" id="1509367"/>
    <lineage>
        <taxon>Bacteria</taxon>
        <taxon>Pseudomonadati</taxon>
        <taxon>Pseudomonadota</taxon>
        <taxon>Alphaproteobacteria</taxon>
        <taxon>Sphingomonadales</taxon>
        <taxon>Erythrobacteraceae</taxon>
        <taxon>Pontixanthobacter</taxon>
    </lineage>
</organism>
<keyword evidence="6" id="KW-1185">Reference proteome</keyword>
<dbReference type="InterPro" id="IPR036388">
    <property type="entry name" value="WH-like_DNA-bd_sf"/>
</dbReference>
<name>A0A844Z8L0_9SPHN</name>